<dbReference type="Pfam" id="PF03221">
    <property type="entry name" value="HTH_Tnp_Tc5"/>
    <property type="match status" value="1"/>
</dbReference>
<gene>
    <name evidence="3" type="ORF">FOXG_21840</name>
</gene>
<evidence type="ECO:0000313" key="3">
    <source>
        <dbReference type="EMBL" id="KNB16951.1"/>
    </source>
</evidence>
<reference evidence="3" key="2">
    <citation type="journal article" date="2010" name="Nature">
        <title>Comparative genomics reveals mobile pathogenicity chromosomes in Fusarium.</title>
        <authorList>
            <person name="Ma L.J."/>
            <person name="van der Does H.C."/>
            <person name="Borkovich K.A."/>
            <person name="Coleman J.J."/>
            <person name="Daboussi M.J."/>
            <person name="Di Pietro A."/>
            <person name="Dufresne M."/>
            <person name="Freitag M."/>
            <person name="Grabherr M."/>
            <person name="Henrissat B."/>
            <person name="Houterman P.M."/>
            <person name="Kang S."/>
            <person name="Shim W.B."/>
            <person name="Woloshuk C."/>
            <person name="Xie X."/>
            <person name="Xu J.R."/>
            <person name="Antoniw J."/>
            <person name="Baker S.E."/>
            <person name="Bluhm B.H."/>
            <person name="Breakspear A."/>
            <person name="Brown D.W."/>
            <person name="Butchko R.A."/>
            <person name="Chapman S."/>
            <person name="Coulson R."/>
            <person name="Coutinho P.M."/>
            <person name="Danchin E.G."/>
            <person name="Diener A."/>
            <person name="Gale L.R."/>
            <person name="Gardiner D.M."/>
            <person name="Goff S."/>
            <person name="Hammond-Kosack K.E."/>
            <person name="Hilburn K."/>
            <person name="Hua-Van A."/>
            <person name="Jonkers W."/>
            <person name="Kazan K."/>
            <person name="Kodira C.D."/>
            <person name="Koehrsen M."/>
            <person name="Kumar L."/>
            <person name="Lee Y.H."/>
            <person name="Li L."/>
            <person name="Manners J.M."/>
            <person name="Miranda-Saavedra D."/>
            <person name="Mukherjee M."/>
            <person name="Park G."/>
            <person name="Park J."/>
            <person name="Park S.Y."/>
            <person name="Proctor R.H."/>
            <person name="Regev A."/>
            <person name="Ruiz-Roldan M.C."/>
            <person name="Sain D."/>
            <person name="Sakthikumar S."/>
            <person name="Sykes S."/>
            <person name="Schwartz D.C."/>
            <person name="Turgeon B.G."/>
            <person name="Wapinski I."/>
            <person name="Yoder O."/>
            <person name="Young S."/>
            <person name="Zeng Q."/>
            <person name="Zhou S."/>
            <person name="Galagan J."/>
            <person name="Cuomo C.A."/>
            <person name="Kistler H.C."/>
            <person name="Rep M."/>
        </authorList>
    </citation>
    <scope>NUCLEOTIDE SEQUENCE [LARGE SCALE GENOMIC DNA]</scope>
    <source>
        <strain evidence="3">4287</strain>
    </source>
</reference>
<accession>A0A0J9W236</accession>
<reference evidence="3" key="1">
    <citation type="submission" date="2007-04" db="EMBL/GenBank/DDBJ databases">
        <authorList>
            <consortium name="The Broad Institute Genome Sequencing Platform"/>
            <person name="Birren B."/>
            <person name="Lander E."/>
            <person name="Galagan J."/>
            <person name="Nusbaum C."/>
            <person name="Devon K."/>
            <person name="Ma L.-J."/>
            <person name="Jaffe D."/>
            <person name="Butler J."/>
            <person name="Alvarez P."/>
            <person name="Gnerre S."/>
            <person name="Grabherr M."/>
            <person name="Kleber M."/>
            <person name="Mauceli E."/>
            <person name="Brockman W."/>
            <person name="MacCallum I.A."/>
            <person name="Young S."/>
            <person name="LaButti K."/>
            <person name="DeCaprio D."/>
            <person name="Crawford M."/>
            <person name="Koehrsen M."/>
            <person name="Engels R."/>
            <person name="Montgomery P."/>
            <person name="Pearson M."/>
            <person name="Howarth C."/>
            <person name="Larson L."/>
            <person name="White J."/>
            <person name="O'Leary S."/>
            <person name="Kodira C."/>
            <person name="Zeng Q."/>
            <person name="Yandava C."/>
            <person name="Alvarado L."/>
            <person name="Kistler C."/>
            <person name="Shim W.-B."/>
            <person name="Kang S."/>
            <person name="Woloshuk C."/>
        </authorList>
    </citation>
    <scope>NUCLEOTIDE SEQUENCE</scope>
    <source>
        <strain evidence="3">4287</strain>
    </source>
</reference>
<name>A0A0J9W236_FUSO4</name>
<dbReference type="Proteomes" id="UP000009097">
    <property type="component" value="Unassembled WGS sequence"/>
</dbReference>
<dbReference type="RefSeq" id="XP_018254996.1">
    <property type="nucleotide sequence ID" value="XM_018402209.1"/>
</dbReference>
<feature type="domain" description="HTH CENPB-type" evidence="2">
    <location>
        <begin position="34"/>
        <end position="90"/>
    </location>
</feature>
<dbReference type="GeneID" id="28962546"/>
<proteinExistence type="predicted"/>
<evidence type="ECO:0000313" key="4">
    <source>
        <dbReference type="Proteomes" id="UP000009097"/>
    </source>
</evidence>
<dbReference type="EMBL" id="DS231720">
    <property type="protein sequence ID" value="KNB16951.1"/>
    <property type="molecule type" value="Genomic_DNA"/>
</dbReference>
<evidence type="ECO:0000259" key="2">
    <source>
        <dbReference type="Pfam" id="PF03221"/>
    </source>
</evidence>
<dbReference type="KEGG" id="fox:FOXG_21840"/>
<evidence type="ECO:0000256" key="1">
    <source>
        <dbReference type="ARBA" id="ARBA00023125"/>
    </source>
</evidence>
<dbReference type="AlphaFoldDB" id="A0A0J9W236"/>
<dbReference type="GO" id="GO:0003677">
    <property type="term" value="F:DNA binding"/>
    <property type="evidence" value="ECO:0007669"/>
    <property type="project" value="UniProtKB-KW"/>
</dbReference>
<sequence>MKRYIYLLTAWKLLPTIKAFISKGGRPMALTKAEERALVEYRGNVENSAVTEACIRNYASFIRQFQLKGPNTRLSQAWVRNCKKRHLELKCNRLKGKEIQQARAETDIPRMEGWFGVMKAQS</sequence>
<protein>
    <recommendedName>
        <fullName evidence="2">HTH CENPB-type domain-containing protein</fullName>
    </recommendedName>
</protein>
<dbReference type="InterPro" id="IPR006600">
    <property type="entry name" value="HTH_CenpB_DNA-bd_dom"/>
</dbReference>
<keyword evidence="1" id="KW-0238">DNA-binding</keyword>
<organism evidence="3 4">
    <name type="scientific">Fusarium oxysporum f. sp. lycopersici (strain 4287 / CBS 123668 / FGSC 9935 / NRRL 34936)</name>
    <name type="common">Fusarium vascular wilt of tomato</name>
    <dbReference type="NCBI Taxonomy" id="426428"/>
    <lineage>
        <taxon>Eukaryota</taxon>
        <taxon>Fungi</taxon>
        <taxon>Dikarya</taxon>
        <taxon>Ascomycota</taxon>
        <taxon>Pezizomycotina</taxon>
        <taxon>Sordariomycetes</taxon>
        <taxon>Hypocreomycetidae</taxon>
        <taxon>Hypocreales</taxon>
        <taxon>Nectriaceae</taxon>
        <taxon>Fusarium</taxon>
        <taxon>Fusarium oxysporum species complex</taxon>
    </lineage>
</organism>
<dbReference type="VEuPathDB" id="FungiDB:FOXG_21840"/>